<dbReference type="Gene3D" id="3.40.50.300">
    <property type="entry name" value="P-loop containing nucleotide triphosphate hydrolases"/>
    <property type="match status" value="1"/>
</dbReference>
<dbReference type="PANTHER" id="PTHR11783">
    <property type="entry name" value="SULFOTRANSFERASE SULT"/>
    <property type="match status" value="1"/>
</dbReference>
<dbReference type="AlphaFoldDB" id="A0A7J7J708"/>
<dbReference type="OrthoDB" id="6341251at2759"/>
<accession>A0A7J7J708</accession>
<dbReference type="GO" id="GO:0008146">
    <property type="term" value="F:sulfotransferase activity"/>
    <property type="evidence" value="ECO:0007669"/>
    <property type="project" value="InterPro"/>
</dbReference>
<sequence length="155" mass="18363">MRNPKDTVCSYFPFLQKVRVLSSAVSWNTFFTNFIEGKVLYGSYAHFMKGWYPYRDMETVLNIQYEEMKKDLENNVRKIAEFLKLDLTEEQINKITEANTFESRKKEFGRGCVFYRKGKSGGWKAELTVEQNEVMDEWINTELDGMEDLKLKYGE</sequence>
<feature type="domain" description="Sulfotransferase" evidence="3">
    <location>
        <begin position="1"/>
        <end position="146"/>
    </location>
</feature>
<keyword evidence="5" id="KW-1185">Reference proteome</keyword>
<gene>
    <name evidence="4" type="ORF">EB796_020483</name>
</gene>
<evidence type="ECO:0000256" key="2">
    <source>
        <dbReference type="ARBA" id="ARBA00022679"/>
    </source>
</evidence>
<organism evidence="4 5">
    <name type="scientific">Bugula neritina</name>
    <name type="common">Brown bryozoan</name>
    <name type="synonym">Sertularia neritina</name>
    <dbReference type="NCBI Taxonomy" id="10212"/>
    <lineage>
        <taxon>Eukaryota</taxon>
        <taxon>Metazoa</taxon>
        <taxon>Spiralia</taxon>
        <taxon>Lophotrochozoa</taxon>
        <taxon>Bryozoa</taxon>
        <taxon>Gymnolaemata</taxon>
        <taxon>Cheilostomatida</taxon>
        <taxon>Flustrina</taxon>
        <taxon>Buguloidea</taxon>
        <taxon>Bugulidae</taxon>
        <taxon>Bugula</taxon>
    </lineage>
</organism>
<evidence type="ECO:0000259" key="3">
    <source>
        <dbReference type="Pfam" id="PF00685"/>
    </source>
</evidence>
<evidence type="ECO:0000256" key="1">
    <source>
        <dbReference type="ARBA" id="ARBA00005771"/>
    </source>
</evidence>
<evidence type="ECO:0000313" key="4">
    <source>
        <dbReference type="EMBL" id="KAF6021208.1"/>
    </source>
</evidence>
<keyword evidence="2" id="KW-0808">Transferase</keyword>
<dbReference type="SUPFAM" id="SSF52540">
    <property type="entry name" value="P-loop containing nucleoside triphosphate hydrolases"/>
    <property type="match status" value="1"/>
</dbReference>
<comment type="caution">
    <text evidence="4">The sequence shown here is derived from an EMBL/GenBank/DDBJ whole genome shotgun (WGS) entry which is preliminary data.</text>
</comment>
<reference evidence="4" key="1">
    <citation type="submission" date="2020-06" db="EMBL/GenBank/DDBJ databases">
        <title>Draft genome of Bugula neritina, a colonial animal packing powerful symbionts and potential medicines.</title>
        <authorList>
            <person name="Rayko M."/>
        </authorList>
    </citation>
    <scope>NUCLEOTIDE SEQUENCE [LARGE SCALE GENOMIC DNA]</scope>
    <source>
        <strain evidence="4">Kwan_BN1</strain>
    </source>
</reference>
<protein>
    <submittedName>
        <fullName evidence="4">SULT6B1</fullName>
    </submittedName>
</protein>
<dbReference type="InterPro" id="IPR000863">
    <property type="entry name" value="Sulfotransferase_dom"/>
</dbReference>
<dbReference type="Pfam" id="PF00685">
    <property type="entry name" value="Sulfotransfer_1"/>
    <property type="match status" value="1"/>
</dbReference>
<comment type="similarity">
    <text evidence="1">Belongs to the sulfotransferase 1 family.</text>
</comment>
<name>A0A7J7J708_BUGNE</name>
<dbReference type="EMBL" id="VXIV02003093">
    <property type="protein sequence ID" value="KAF6021208.1"/>
    <property type="molecule type" value="Genomic_DNA"/>
</dbReference>
<dbReference type="InterPro" id="IPR027417">
    <property type="entry name" value="P-loop_NTPase"/>
</dbReference>
<proteinExistence type="inferred from homology"/>
<evidence type="ECO:0000313" key="5">
    <source>
        <dbReference type="Proteomes" id="UP000593567"/>
    </source>
</evidence>
<dbReference type="Proteomes" id="UP000593567">
    <property type="component" value="Unassembled WGS sequence"/>
</dbReference>